<feature type="region of interest" description="Disordered" evidence="1">
    <location>
        <begin position="107"/>
        <end position="128"/>
    </location>
</feature>
<keyword evidence="3" id="KW-1185">Reference proteome</keyword>
<evidence type="ECO:0000313" key="3">
    <source>
        <dbReference type="Proteomes" id="UP000789759"/>
    </source>
</evidence>
<feature type="non-terminal residue" evidence="2">
    <location>
        <position position="1"/>
    </location>
</feature>
<sequence length="147" mass="17529">SAVDFVKLLNNDLSKEKRDEILKQITKSDTKKGNKMKDTIDIIYYFYSLRDIVAHLLGCEEKQALKKIKEIFDAEELKKQRTITEFFVEDNQQKITEFVETIPNTLKRKPTEELHRQKNNKKQKTQSKLDKFYYSDISRKHKLQADE</sequence>
<gene>
    <name evidence="2" type="ORF">CPELLU_LOCUS19920</name>
</gene>
<dbReference type="EMBL" id="CAJVQA010053191">
    <property type="protein sequence ID" value="CAG8823603.1"/>
    <property type="molecule type" value="Genomic_DNA"/>
</dbReference>
<comment type="caution">
    <text evidence="2">The sequence shown here is derived from an EMBL/GenBank/DDBJ whole genome shotgun (WGS) entry which is preliminary data.</text>
</comment>
<name>A0A9N9KCV1_9GLOM</name>
<reference evidence="2" key="1">
    <citation type="submission" date="2021-06" db="EMBL/GenBank/DDBJ databases">
        <authorList>
            <person name="Kallberg Y."/>
            <person name="Tangrot J."/>
            <person name="Rosling A."/>
        </authorList>
    </citation>
    <scope>NUCLEOTIDE SEQUENCE</scope>
    <source>
        <strain evidence="2">FL966</strain>
    </source>
</reference>
<evidence type="ECO:0000256" key="1">
    <source>
        <dbReference type="SAM" id="MobiDB-lite"/>
    </source>
</evidence>
<organism evidence="2 3">
    <name type="scientific">Cetraspora pellucida</name>
    <dbReference type="NCBI Taxonomy" id="1433469"/>
    <lineage>
        <taxon>Eukaryota</taxon>
        <taxon>Fungi</taxon>
        <taxon>Fungi incertae sedis</taxon>
        <taxon>Mucoromycota</taxon>
        <taxon>Glomeromycotina</taxon>
        <taxon>Glomeromycetes</taxon>
        <taxon>Diversisporales</taxon>
        <taxon>Gigasporaceae</taxon>
        <taxon>Cetraspora</taxon>
    </lineage>
</organism>
<evidence type="ECO:0000313" key="2">
    <source>
        <dbReference type="EMBL" id="CAG8823603.1"/>
    </source>
</evidence>
<proteinExistence type="predicted"/>
<dbReference type="AlphaFoldDB" id="A0A9N9KCV1"/>
<accession>A0A9N9KCV1</accession>
<dbReference type="Proteomes" id="UP000789759">
    <property type="component" value="Unassembled WGS sequence"/>
</dbReference>
<protein>
    <submittedName>
        <fullName evidence="2">16082_t:CDS:1</fullName>
    </submittedName>
</protein>